<dbReference type="Pfam" id="PF05488">
    <property type="entry name" value="PAAR_motif"/>
    <property type="match status" value="1"/>
</dbReference>
<dbReference type="InterPro" id="IPR008727">
    <property type="entry name" value="PAAR_motif"/>
</dbReference>
<evidence type="ECO:0000256" key="1">
    <source>
        <dbReference type="SAM" id="MobiDB-lite"/>
    </source>
</evidence>
<feature type="compositionally biased region" description="Basic and acidic residues" evidence="1">
    <location>
        <begin position="107"/>
        <end position="123"/>
    </location>
</feature>
<sequence>MFKPGDGMIRVGDPTSHGGKVITGQQNYIVDGVAVACVGDKVTCPQDGHNGVTTIVEGHPTIRINGKAVAFDGCRTACGARLISMAQGYHMLGSENAAPAPRATPATHRDPVAAADARHRDEEKDGLEPGFHIVRKAGYRDQIKQQLLPSPSPDVDAMFYRLNSHLPDYVLPGSMVVLSDPDNQMCMAEEQQLQDQARMIQASVQQLKPSQADIMMTNWEAMLELSESLSDASTEMGVTATALEPLKAQAADAVDDLANAWDQGQEYVKANGEKLLSKIQGEAQSFMAGAFELAETAQALKLKLGVKTNKLVHRASQAFEGFPTFNVPTVMDGIRKASSVAKTLDAATYLGIALDVTATQLKVKSSCTAYSTTKQCRKAQIVGYSALAGRTGFSFIGAVGGKVASRLVCLGIGNPAGVLTCSIVSMGAGGFAGVEVGNRAGTTFGEVIYEVTYGGEEKGSE</sequence>
<protein>
    <submittedName>
        <fullName evidence="2">Putative Zn-binding protein involved in type VI secretion</fullName>
    </submittedName>
</protein>
<proteinExistence type="predicted"/>
<dbReference type="OrthoDB" id="6352550at2"/>
<accession>A0A4V3F447</accession>
<gene>
    <name evidence="2" type="ORF">C8E00_102366</name>
</gene>
<dbReference type="Gene3D" id="2.60.200.60">
    <property type="match status" value="1"/>
</dbReference>
<dbReference type="AlphaFoldDB" id="A0A4V3F447"/>
<dbReference type="CDD" id="cd14744">
    <property type="entry name" value="PAAR_CT_2"/>
    <property type="match status" value="1"/>
</dbReference>
<comment type="caution">
    <text evidence="2">The sequence shown here is derived from an EMBL/GenBank/DDBJ whole genome shotgun (WGS) entry which is preliminary data.</text>
</comment>
<evidence type="ECO:0000313" key="3">
    <source>
        <dbReference type="Proteomes" id="UP000295380"/>
    </source>
</evidence>
<evidence type="ECO:0000313" key="2">
    <source>
        <dbReference type="EMBL" id="TDU23866.1"/>
    </source>
</evidence>
<organism evidence="2 3">
    <name type="scientific">Chromohalobacter marismortui</name>
    <dbReference type="NCBI Taxonomy" id="42055"/>
    <lineage>
        <taxon>Bacteria</taxon>
        <taxon>Pseudomonadati</taxon>
        <taxon>Pseudomonadota</taxon>
        <taxon>Gammaproteobacteria</taxon>
        <taxon>Oceanospirillales</taxon>
        <taxon>Halomonadaceae</taxon>
        <taxon>Chromohalobacter</taxon>
    </lineage>
</organism>
<dbReference type="EMBL" id="SOBR01000002">
    <property type="protein sequence ID" value="TDU23866.1"/>
    <property type="molecule type" value="Genomic_DNA"/>
</dbReference>
<dbReference type="RefSeq" id="WP_133695316.1">
    <property type="nucleotide sequence ID" value="NZ_SOBR01000002.1"/>
</dbReference>
<feature type="region of interest" description="Disordered" evidence="1">
    <location>
        <begin position="96"/>
        <end position="123"/>
    </location>
</feature>
<reference evidence="2 3" key="1">
    <citation type="submission" date="2019-03" db="EMBL/GenBank/DDBJ databases">
        <title>Genomic Encyclopedia of Type Strains, Phase IV (KMG-IV): sequencing the most valuable type-strain genomes for metagenomic binning, comparative biology and taxonomic classification.</title>
        <authorList>
            <person name="Goeker M."/>
        </authorList>
    </citation>
    <scope>NUCLEOTIDE SEQUENCE [LARGE SCALE GENOMIC DNA]</scope>
    <source>
        <strain evidence="2 3">DSM 6770</strain>
    </source>
</reference>
<feature type="compositionally biased region" description="Low complexity" evidence="1">
    <location>
        <begin position="97"/>
        <end position="106"/>
    </location>
</feature>
<dbReference type="Proteomes" id="UP000295380">
    <property type="component" value="Unassembled WGS sequence"/>
</dbReference>
<keyword evidence="3" id="KW-1185">Reference proteome</keyword>
<name>A0A4V3F447_9GAMM</name>